<dbReference type="AlphaFoldDB" id="A0ABD1TAI1"/>
<organism evidence="1 2">
    <name type="scientific">Forsythia ovata</name>
    <dbReference type="NCBI Taxonomy" id="205694"/>
    <lineage>
        <taxon>Eukaryota</taxon>
        <taxon>Viridiplantae</taxon>
        <taxon>Streptophyta</taxon>
        <taxon>Embryophyta</taxon>
        <taxon>Tracheophyta</taxon>
        <taxon>Spermatophyta</taxon>
        <taxon>Magnoliopsida</taxon>
        <taxon>eudicotyledons</taxon>
        <taxon>Gunneridae</taxon>
        <taxon>Pentapetalae</taxon>
        <taxon>asterids</taxon>
        <taxon>lamiids</taxon>
        <taxon>Lamiales</taxon>
        <taxon>Oleaceae</taxon>
        <taxon>Forsythieae</taxon>
        <taxon>Forsythia</taxon>
    </lineage>
</organism>
<name>A0ABD1TAI1_9LAMI</name>
<accession>A0ABD1TAI1</accession>
<sequence>MVYQSHVEEESPIMVSAKMLLDIVSDDKSRSKSFTFQNHVEEESSNVNRETLSIFAGEENGERRQELWLTAERRLSHKRLCIWCCHDGPLFKWPSTTSGATATHGRKSQQLAQHLFYSLTQSKDQVYIGDVEEMLDEFTLSHNTEIEDGSIEEGCEGTEVTAINLLTGFALTI</sequence>
<keyword evidence="2" id="KW-1185">Reference proteome</keyword>
<dbReference type="EMBL" id="JBFOLJ010000009">
    <property type="protein sequence ID" value="KAL2509710.1"/>
    <property type="molecule type" value="Genomic_DNA"/>
</dbReference>
<reference evidence="2" key="1">
    <citation type="submission" date="2024-07" db="EMBL/GenBank/DDBJ databases">
        <title>Two chromosome-level genome assemblies of Korean endemic species Abeliophyllum distichum and Forsythia ovata (Oleaceae).</title>
        <authorList>
            <person name="Jang H."/>
        </authorList>
    </citation>
    <scope>NUCLEOTIDE SEQUENCE [LARGE SCALE GENOMIC DNA]</scope>
</reference>
<dbReference type="Proteomes" id="UP001604277">
    <property type="component" value="Unassembled WGS sequence"/>
</dbReference>
<comment type="caution">
    <text evidence="1">The sequence shown here is derived from an EMBL/GenBank/DDBJ whole genome shotgun (WGS) entry which is preliminary data.</text>
</comment>
<gene>
    <name evidence="1" type="ORF">Fot_33357</name>
</gene>
<protein>
    <submittedName>
        <fullName evidence="1">Pre-rRNA-proCES</fullName>
    </submittedName>
</protein>
<evidence type="ECO:0000313" key="2">
    <source>
        <dbReference type="Proteomes" id="UP001604277"/>
    </source>
</evidence>
<evidence type="ECO:0000313" key="1">
    <source>
        <dbReference type="EMBL" id="KAL2509710.1"/>
    </source>
</evidence>
<proteinExistence type="predicted"/>